<dbReference type="Proteomes" id="UP000077051">
    <property type="component" value="Unassembled WGS sequence"/>
</dbReference>
<evidence type="ECO:0000313" key="2">
    <source>
        <dbReference type="Proteomes" id="UP000077051"/>
    </source>
</evidence>
<dbReference type="AlphaFoldDB" id="A0A162R2F3"/>
<proteinExistence type="predicted"/>
<comment type="caution">
    <text evidence="1">The sequence shown here is derived from an EMBL/GenBank/DDBJ whole genome shotgun (WGS) entry which is preliminary data.</text>
</comment>
<protein>
    <submittedName>
        <fullName evidence="1">Uncharacterized protein</fullName>
    </submittedName>
</protein>
<accession>A0A162R2F3</accession>
<organism evidence="1 2">
    <name type="scientific">Mucor lusitanicus CBS 277.49</name>
    <dbReference type="NCBI Taxonomy" id="747725"/>
    <lineage>
        <taxon>Eukaryota</taxon>
        <taxon>Fungi</taxon>
        <taxon>Fungi incertae sedis</taxon>
        <taxon>Mucoromycota</taxon>
        <taxon>Mucoromycotina</taxon>
        <taxon>Mucoromycetes</taxon>
        <taxon>Mucorales</taxon>
        <taxon>Mucorineae</taxon>
        <taxon>Mucoraceae</taxon>
        <taxon>Mucor</taxon>
    </lineage>
</organism>
<reference evidence="1 2" key="1">
    <citation type="submission" date="2015-06" db="EMBL/GenBank/DDBJ databases">
        <title>Expansion of signal transduction pathways in fungi by whole-genome duplication.</title>
        <authorList>
            <consortium name="DOE Joint Genome Institute"/>
            <person name="Corrochano L.M."/>
            <person name="Kuo A."/>
            <person name="Marcet-Houben M."/>
            <person name="Polaino S."/>
            <person name="Salamov A."/>
            <person name="Villalobos J.M."/>
            <person name="Alvarez M.I."/>
            <person name="Avalos J."/>
            <person name="Benito E.P."/>
            <person name="Benoit I."/>
            <person name="Burger G."/>
            <person name="Camino L.P."/>
            <person name="Canovas D."/>
            <person name="Cerda-Olmedo E."/>
            <person name="Cheng J.-F."/>
            <person name="Dominguez A."/>
            <person name="Elias M."/>
            <person name="Eslava A.P."/>
            <person name="Glaser F."/>
            <person name="Grimwood J."/>
            <person name="Gutierrez G."/>
            <person name="Heitman J."/>
            <person name="Henrissat B."/>
            <person name="Iturriaga E.A."/>
            <person name="Lang B.F."/>
            <person name="Lavin J.L."/>
            <person name="Lee S."/>
            <person name="Li W."/>
            <person name="Lindquist E."/>
            <person name="Lopez-Garcia S."/>
            <person name="Luque E.M."/>
            <person name="Marcos A.T."/>
            <person name="Martin J."/>
            <person name="Mccluskey K."/>
            <person name="Medina H.R."/>
            <person name="Miralles-Duran A."/>
            <person name="Miyazaki A."/>
            <person name="Munoz-Torres E."/>
            <person name="Oguiza J.A."/>
            <person name="Ohm R."/>
            <person name="Olmedo M."/>
            <person name="Orejas M."/>
            <person name="Ortiz-Castellanos L."/>
            <person name="Pisabarro A.G."/>
            <person name="Rodriguez-Romero J."/>
            <person name="Ruiz-Herrera J."/>
            <person name="Ruiz-Vazquez R."/>
            <person name="Sanz C."/>
            <person name="Schackwitz W."/>
            <person name="Schmutz J."/>
            <person name="Shahriari M."/>
            <person name="Shelest E."/>
            <person name="Silva-Franco F."/>
            <person name="Soanes D."/>
            <person name="Syed K."/>
            <person name="Tagua V.G."/>
            <person name="Talbot N.J."/>
            <person name="Thon M."/>
            <person name="De Vries R.P."/>
            <person name="Wiebenga A."/>
            <person name="Yadav J.S."/>
            <person name="Braun E.L."/>
            <person name="Baker S."/>
            <person name="Garre V."/>
            <person name="Horwitz B."/>
            <person name="Torres-Martinez S."/>
            <person name="Idnurm A."/>
            <person name="Herrera-Estrella A."/>
            <person name="Gabaldon T."/>
            <person name="Grigoriev I.V."/>
        </authorList>
    </citation>
    <scope>NUCLEOTIDE SEQUENCE [LARGE SCALE GENOMIC DNA]</scope>
    <source>
        <strain evidence="1 2">CBS 277.49</strain>
    </source>
</reference>
<evidence type="ECO:0000313" key="1">
    <source>
        <dbReference type="EMBL" id="OAD07670.1"/>
    </source>
</evidence>
<dbReference type="OrthoDB" id="2272203at2759"/>
<dbReference type="EMBL" id="AMYB01000001">
    <property type="protein sequence ID" value="OAD07670.1"/>
    <property type="molecule type" value="Genomic_DNA"/>
</dbReference>
<keyword evidence="2" id="KW-1185">Reference proteome</keyword>
<sequence length="118" mass="13351">MTSGSNVWLYYRMKCKEVYVSPCCSADEPILERDSPAPDHLISAIKGCNGTIADLTKRIHYTQKRLRLAIIDYAGLSTSPDGIRRFLKTYPNIKEIAIDHGKSIETLTQHQLLERNDA</sequence>
<dbReference type="VEuPathDB" id="FungiDB:MUCCIDRAFT_77381"/>
<gene>
    <name evidence="1" type="ORF">MUCCIDRAFT_77381</name>
</gene>
<name>A0A162R2F3_MUCCL</name>